<sequence>MPMQVTVLTRICDKKDWPTLYRTDRGTLLVQGYTGDEHGLNVPNGEGIVEIPVELLKKAVADGVL</sequence>
<dbReference type="Proteomes" id="UP000595703">
    <property type="component" value="Chromosome"/>
</dbReference>
<name>A0A7U3VQM0_9ACTN</name>
<reference evidence="1 2" key="3">
    <citation type="journal article" date="2011" name="Nat. Chem. Biol.">
        <title>Reveromycin A biosynthesis uses RevG and RevJ for stereospecific spiroacetal formation.</title>
        <authorList>
            <person name="Takahashi S."/>
            <person name="Toyoda A."/>
            <person name="Sekiyama Y."/>
            <person name="Takagi H."/>
            <person name="Nogawa T."/>
            <person name="Uramoto M."/>
            <person name="Suzuki R."/>
            <person name="Koshino H."/>
            <person name="Kumano T."/>
            <person name="Panthee S."/>
            <person name="Dairi T."/>
            <person name="Ishikawa J."/>
            <person name="Ikeda H."/>
            <person name="Sakaki Y."/>
            <person name="Osada H."/>
        </authorList>
    </citation>
    <scope>NUCLEOTIDE SEQUENCE [LARGE SCALE GENOMIC DNA]</scope>
    <source>
        <strain evidence="1 2">SN-593</strain>
    </source>
</reference>
<organism evidence="1 2">
    <name type="scientific">Actinacidiphila reveromycinica</name>
    <dbReference type="NCBI Taxonomy" id="659352"/>
    <lineage>
        <taxon>Bacteria</taxon>
        <taxon>Bacillati</taxon>
        <taxon>Actinomycetota</taxon>
        <taxon>Actinomycetes</taxon>
        <taxon>Kitasatosporales</taxon>
        <taxon>Streptomycetaceae</taxon>
        <taxon>Actinacidiphila</taxon>
    </lineage>
</organism>
<keyword evidence="2" id="KW-1185">Reference proteome</keyword>
<reference evidence="1 2" key="2">
    <citation type="journal article" date="2011" name="J. Antibiot.">
        <title>Furaquinocins I and J: novel polyketide isoprenoid hybrid compounds from Streptomyces reveromyceticus SN-593.</title>
        <authorList>
            <person name="Panthee S."/>
            <person name="Takahashi S."/>
            <person name="Takagi H."/>
            <person name="Nogawa T."/>
            <person name="Oowada E."/>
            <person name="Uramoto M."/>
            <person name="Osada H."/>
        </authorList>
    </citation>
    <scope>NUCLEOTIDE SEQUENCE [LARGE SCALE GENOMIC DNA]</scope>
    <source>
        <strain evidence="1 2">SN-593</strain>
    </source>
</reference>
<reference evidence="1 2" key="1">
    <citation type="journal article" date="2010" name="J. Bacteriol.">
        <title>Biochemical characterization of a novel indole prenyltransferase from Streptomyces sp. SN-593.</title>
        <authorList>
            <person name="Takahashi S."/>
            <person name="Takagi H."/>
            <person name="Toyoda A."/>
            <person name="Uramoto M."/>
            <person name="Nogawa T."/>
            <person name="Ueki M."/>
            <person name="Sakaki Y."/>
            <person name="Osada H."/>
        </authorList>
    </citation>
    <scope>NUCLEOTIDE SEQUENCE [LARGE SCALE GENOMIC DNA]</scope>
    <source>
        <strain evidence="1 2">SN-593</strain>
    </source>
</reference>
<gene>
    <name evidence="1" type="ORF">RVR_6576</name>
</gene>
<proteinExistence type="predicted"/>
<accession>A0A7U3VQM0</accession>
<dbReference type="AlphaFoldDB" id="A0A7U3VQM0"/>
<dbReference type="EMBL" id="AP018365">
    <property type="protein sequence ID" value="BBA99799.1"/>
    <property type="molecule type" value="Genomic_DNA"/>
</dbReference>
<protein>
    <submittedName>
        <fullName evidence="1">Uncharacterized protein</fullName>
    </submittedName>
</protein>
<evidence type="ECO:0000313" key="2">
    <source>
        <dbReference type="Proteomes" id="UP000595703"/>
    </source>
</evidence>
<dbReference type="KEGG" id="arev:RVR_6576"/>
<evidence type="ECO:0000313" key="1">
    <source>
        <dbReference type="EMBL" id="BBA99799.1"/>
    </source>
</evidence>
<reference evidence="1 2" key="4">
    <citation type="journal article" date="2020" name="Sci. Rep.">
        <title>beta-carboline chemical signals induce reveromycin production through a LuxR family regulator in Streptomyces sp. SN-593.</title>
        <authorList>
            <person name="Panthee S."/>
            <person name="Kito N."/>
            <person name="Hayashi T."/>
            <person name="Shimizu T."/>
            <person name="Ishikawa J."/>
            <person name="Hamamoto H."/>
            <person name="Osada H."/>
            <person name="Takahashi S."/>
        </authorList>
    </citation>
    <scope>NUCLEOTIDE SEQUENCE [LARGE SCALE GENOMIC DNA]</scope>
    <source>
        <strain evidence="1 2">SN-593</strain>
    </source>
</reference>